<evidence type="ECO:0000313" key="4">
    <source>
        <dbReference type="Proteomes" id="UP001301012"/>
    </source>
</evidence>
<evidence type="ECO:0000259" key="2">
    <source>
        <dbReference type="Pfam" id="PF14501"/>
    </source>
</evidence>
<sequence>MIIQNIFMLVIFEICTQKKKFKHFKNTYKKVNYMFICIPILINISMMIVVFRIIAIDKVITKFYVVILIITPIVVLISKIYNFHMMKKNIYSYKLDYENKIIKGNVLKEQNYYQEIRKEKDKVSSLYHDMKNHMICIRNLCEDKNTDKVLEYIDSMESNITNYNQLNQNFYTKNMILDSILRVKKAICIEKDIDFLVDMDFSKNNSMDMVDVCTIFSNVIDNAIEACDKIDEPNISKKIILKSKYIDGLCIILIENTKINEVKKRKKLFLTNKENSNMHGIGLTNVKRTVEKYFGEVIFTHSKNTFIVKIMIPYKK</sequence>
<dbReference type="InterPro" id="IPR032834">
    <property type="entry name" value="NatK-like_C"/>
</dbReference>
<protein>
    <submittedName>
        <fullName evidence="3">GHKL domain-containing protein</fullName>
    </submittedName>
</protein>
<reference evidence="3 4" key="1">
    <citation type="submission" date="2023-05" db="EMBL/GenBank/DDBJ databases">
        <title>Rombocin, a short stable natural nisin variant, displays selective antimicrobial activity against Listeria monocytogenes and employs dual mode of action to kill target bacterial strains.</title>
        <authorList>
            <person name="Wambui J."/>
            <person name="Stephan R."/>
            <person name="Kuipers O.P."/>
        </authorList>
    </citation>
    <scope>NUCLEOTIDE SEQUENCE [LARGE SCALE GENOMIC DNA]</scope>
    <source>
        <strain evidence="3 4">RC002</strain>
    </source>
</reference>
<keyword evidence="1" id="KW-0812">Transmembrane</keyword>
<evidence type="ECO:0000313" key="3">
    <source>
        <dbReference type="EMBL" id="MDK2563638.1"/>
    </source>
</evidence>
<dbReference type="PANTHER" id="PTHR40448:SF1">
    <property type="entry name" value="TWO-COMPONENT SENSOR HISTIDINE KINASE"/>
    <property type="match status" value="1"/>
</dbReference>
<dbReference type="InterPro" id="IPR036890">
    <property type="entry name" value="HATPase_C_sf"/>
</dbReference>
<keyword evidence="1" id="KW-0472">Membrane</keyword>
<keyword evidence="1" id="KW-1133">Transmembrane helix</keyword>
<feature type="transmembrane region" description="Helical" evidence="1">
    <location>
        <begin position="31"/>
        <end position="55"/>
    </location>
</feature>
<name>A0ABT7E9N8_9FIRM</name>
<dbReference type="PANTHER" id="PTHR40448">
    <property type="entry name" value="TWO-COMPONENT SENSOR HISTIDINE KINASE"/>
    <property type="match status" value="1"/>
</dbReference>
<keyword evidence="4" id="KW-1185">Reference proteome</keyword>
<dbReference type="EMBL" id="JASKYM010000003">
    <property type="protein sequence ID" value="MDK2563638.1"/>
    <property type="molecule type" value="Genomic_DNA"/>
</dbReference>
<dbReference type="CDD" id="cd16935">
    <property type="entry name" value="HATPase_AgrC-ComD-like"/>
    <property type="match status" value="1"/>
</dbReference>
<dbReference type="Gene3D" id="3.30.565.10">
    <property type="entry name" value="Histidine kinase-like ATPase, C-terminal domain"/>
    <property type="match status" value="1"/>
</dbReference>
<accession>A0ABT7E9N8</accession>
<feature type="transmembrane region" description="Helical" evidence="1">
    <location>
        <begin position="61"/>
        <end position="81"/>
    </location>
</feature>
<dbReference type="Proteomes" id="UP001301012">
    <property type="component" value="Unassembled WGS sequence"/>
</dbReference>
<comment type="caution">
    <text evidence="3">The sequence shown here is derived from an EMBL/GenBank/DDBJ whole genome shotgun (WGS) entry which is preliminary data.</text>
</comment>
<organism evidence="3 4">
    <name type="scientific">Romboutsia sedimentorum</name>
    <dbReference type="NCBI Taxonomy" id="1368474"/>
    <lineage>
        <taxon>Bacteria</taxon>
        <taxon>Bacillati</taxon>
        <taxon>Bacillota</taxon>
        <taxon>Clostridia</taxon>
        <taxon>Peptostreptococcales</taxon>
        <taxon>Peptostreptococcaceae</taxon>
        <taxon>Romboutsia</taxon>
    </lineage>
</organism>
<proteinExistence type="predicted"/>
<evidence type="ECO:0000256" key="1">
    <source>
        <dbReference type="SAM" id="Phobius"/>
    </source>
</evidence>
<dbReference type="Pfam" id="PF14501">
    <property type="entry name" value="HATPase_c_5"/>
    <property type="match status" value="1"/>
</dbReference>
<dbReference type="SUPFAM" id="SSF55874">
    <property type="entry name" value="ATPase domain of HSP90 chaperone/DNA topoisomerase II/histidine kinase"/>
    <property type="match status" value="1"/>
</dbReference>
<dbReference type="RefSeq" id="WP_284132580.1">
    <property type="nucleotide sequence ID" value="NZ_JASKYM010000003.1"/>
</dbReference>
<feature type="domain" description="Sensor histidine kinase NatK-like C-terminal" evidence="2">
    <location>
        <begin position="207"/>
        <end position="313"/>
    </location>
</feature>
<gene>
    <name evidence="3" type="ORF">QOZ84_08750</name>
</gene>